<dbReference type="AlphaFoldDB" id="A0A103XDI8"/>
<keyword evidence="2" id="KW-1185">Reference proteome</keyword>
<gene>
    <name evidence="1" type="ORF">Ccrd_025777</name>
</gene>
<reference evidence="1 2" key="1">
    <citation type="journal article" date="2016" name="Sci. Rep.">
        <title>The genome sequence of the outbreeding globe artichoke constructed de novo incorporating a phase-aware low-pass sequencing strategy of F1 progeny.</title>
        <authorList>
            <person name="Scaglione D."/>
            <person name="Reyes-Chin-Wo S."/>
            <person name="Acquadro A."/>
            <person name="Froenicke L."/>
            <person name="Portis E."/>
            <person name="Beitel C."/>
            <person name="Tirone M."/>
            <person name="Mauro R."/>
            <person name="Lo Monaco A."/>
            <person name="Mauromicale G."/>
            <person name="Faccioli P."/>
            <person name="Cattivelli L."/>
            <person name="Rieseberg L."/>
            <person name="Michelmore R."/>
            <person name="Lanteri S."/>
        </authorList>
    </citation>
    <scope>NUCLEOTIDE SEQUENCE [LARGE SCALE GENOMIC DNA]</scope>
    <source>
        <strain evidence="1">2C</strain>
    </source>
</reference>
<protein>
    <submittedName>
        <fullName evidence="1">Uncharacterized protein</fullName>
    </submittedName>
</protein>
<organism evidence="1 2">
    <name type="scientific">Cynara cardunculus var. scolymus</name>
    <name type="common">Globe artichoke</name>
    <name type="synonym">Cynara scolymus</name>
    <dbReference type="NCBI Taxonomy" id="59895"/>
    <lineage>
        <taxon>Eukaryota</taxon>
        <taxon>Viridiplantae</taxon>
        <taxon>Streptophyta</taxon>
        <taxon>Embryophyta</taxon>
        <taxon>Tracheophyta</taxon>
        <taxon>Spermatophyta</taxon>
        <taxon>Magnoliopsida</taxon>
        <taxon>eudicotyledons</taxon>
        <taxon>Gunneridae</taxon>
        <taxon>Pentapetalae</taxon>
        <taxon>asterids</taxon>
        <taxon>campanulids</taxon>
        <taxon>Asterales</taxon>
        <taxon>Asteraceae</taxon>
        <taxon>Carduoideae</taxon>
        <taxon>Cardueae</taxon>
        <taxon>Carduinae</taxon>
        <taxon>Cynara</taxon>
    </lineage>
</organism>
<dbReference type="EMBL" id="LEKV01005339">
    <property type="protein sequence ID" value="KVH88778.1"/>
    <property type="molecule type" value="Genomic_DNA"/>
</dbReference>
<proteinExistence type="predicted"/>
<comment type="caution">
    <text evidence="1">The sequence shown here is derived from an EMBL/GenBank/DDBJ whole genome shotgun (WGS) entry which is preliminary data.</text>
</comment>
<accession>A0A103XDI8</accession>
<dbReference type="Proteomes" id="UP000243975">
    <property type="component" value="Unassembled WGS sequence"/>
</dbReference>
<name>A0A103XDI8_CYNCS</name>
<dbReference type="Gramene" id="KVH88778">
    <property type="protein sequence ID" value="KVH88778"/>
    <property type="gene ID" value="Ccrd_025777"/>
</dbReference>
<evidence type="ECO:0000313" key="1">
    <source>
        <dbReference type="EMBL" id="KVH88778.1"/>
    </source>
</evidence>
<evidence type="ECO:0000313" key="2">
    <source>
        <dbReference type="Proteomes" id="UP000243975"/>
    </source>
</evidence>
<sequence>MLDQDFIYPIFSLALHTNPIFSGDDHSGGHIQKQPVFHHAFKRRYLLPCTPCILNRSLEIQIHNIIHVISNIWLSITIQSQLRITPFLFEQFLKPNQIILPTKLHNLHRHCQPTST</sequence>